<reference evidence="2" key="1">
    <citation type="journal article" date="2016" name="Sci. Rep.">
        <title>Molecular characterization of firefly nuptial gifts: a multi-omics approach sheds light on postcopulatory sexual selection.</title>
        <authorList>
            <person name="Al-Wathiqui N."/>
            <person name="Fallon T.R."/>
            <person name="South A."/>
            <person name="Weng J.K."/>
            <person name="Lewis S.M."/>
        </authorList>
    </citation>
    <scope>NUCLEOTIDE SEQUENCE</scope>
</reference>
<name>A0A1Y1KU08_PHOPY</name>
<proteinExistence type="predicted"/>
<dbReference type="Gene3D" id="3.30.70.330">
    <property type="match status" value="1"/>
</dbReference>
<dbReference type="CDD" id="cd12261">
    <property type="entry name" value="RRM1_3_MRN1"/>
    <property type="match status" value="1"/>
</dbReference>
<dbReference type="AlphaFoldDB" id="A0A1Y1KU08"/>
<protein>
    <recommendedName>
        <fullName evidence="3">RRM domain-containing protein</fullName>
    </recommendedName>
</protein>
<evidence type="ECO:0000256" key="1">
    <source>
        <dbReference type="SAM" id="MobiDB-lite"/>
    </source>
</evidence>
<dbReference type="InterPro" id="IPR012677">
    <property type="entry name" value="Nucleotide-bd_a/b_plait_sf"/>
</dbReference>
<evidence type="ECO:0000313" key="2">
    <source>
        <dbReference type="EMBL" id="JAV63195.1"/>
    </source>
</evidence>
<organism evidence="2">
    <name type="scientific">Photinus pyralis</name>
    <name type="common">Common eastern firefly</name>
    <name type="synonym">Lampyris pyralis</name>
    <dbReference type="NCBI Taxonomy" id="7054"/>
    <lineage>
        <taxon>Eukaryota</taxon>
        <taxon>Metazoa</taxon>
        <taxon>Ecdysozoa</taxon>
        <taxon>Arthropoda</taxon>
        <taxon>Hexapoda</taxon>
        <taxon>Insecta</taxon>
        <taxon>Pterygota</taxon>
        <taxon>Neoptera</taxon>
        <taxon>Endopterygota</taxon>
        <taxon>Coleoptera</taxon>
        <taxon>Polyphaga</taxon>
        <taxon>Elateriformia</taxon>
        <taxon>Elateroidea</taxon>
        <taxon>Lampyridae</taxon>
        <taxon>Lampyrinae</taxon>
        <taxon>Photinus</taxon>
    </lineage>
</organism>
<feature type="region of interest" description="Disordered" evidence="1">
    <location>
        <begin position="120"/>
        <end position="145"/>
    </location>
</feature>
<dbReference type="EMBL" id="GEZM01077709">
    <property type="protein sequence ID" value="JAV63195.1"/>
    <property type="molecule type" value="Transcribed_RNA"/>
</dbReference>
<feature type="region of interest" description="Disordered" evidence="1">
    <location>
        <begin position="57"/>
        <end position="100"/>
    </location>
</feature>
<evidence type="ECO:0008006" key="3">
    <source>
        <dbReference type="Google" id="ProtNLM"/>
    </source>
</evidence>
<sequence>MNMRVLLGLPNSMVRNSFQALRRPLLVLTFGRAHKDTLCRNLINGGVQRETIELLSTQSSSNTHEPHTINHDSQVSANGPGGSDLAHEYHASTRSSRGNHARPYAFLPYTNSFSNLSTGDGTKINGSESASDSSTDSENDSMDADGAGALLAHTTSKPVVEPTATRTVQLLNLAEGTTIADVTSIVRGGLLVNIYFRARDNMVALSFLHSSDAHAFYQYVQANGLYIKNTKVDIRWDDRQFIVAGHVAHKIALGACRNLVIRYCNPNLTEQEIRNDLEHIHNLVVVQIQFMGGHCFISTNSVAAAMFARTCMMSRLKYKGTSRIEWGVDECAQPLHKMPVRSQKPVIQAPAVRGTNISASNRFQLLSFDDE</sequence>
<accession>A0A1Y1KU08</accession>